<dbReference type="VEuPathDB" id="VectorBase:BGLB038367"/>
<keyword evidence="1" id="KW-0245">EGF-like domain</keyword>
<dbReference type="PROSITE" id="PS50026">
    <property type="entry name" value="EGF_3"/>
    <property type="match status" value="1"/>
</dbReference>
<feature type="compositionally biased region" description="Acidic residues" evidence="2">
    <location>
        <begin position="210"/>
        <end position="220"/>
    </location>
</feature>
<evidence type="ECO:0000256" key="1">
    <source>
        <dbReference type="PROSITE-ProRule" id="PRU00076"/>
    </source>
</evidence>
<organism evidence="4 5">
    <name type="scientific">Biomphalaria glabrata</name>
    <name type="common">Bloodfluke planorb</name>
    <name type="synonym">Freshwater snail</name>
    <dbReference type="NCBI Taxonomy" id="6526"/>
    <lineage>
        <taxon>Eukaryota</taxon>
        <taxon>Metazoa</taxon>
        <taxon>Spiralia</taxon>
        <taxon>Lophotrochozoa</taxon>
        <taxon>Mollusca</taxon>
        <taxon>Gastropoda</taxon>
        <taxon>Heterobranchia</taxon>
        <taxon>Euthyneura</taxon>
        <taxon>Panpulmonata</taxon>
        <taxon>Hygrophila</taxon>
        <taxon>Lymnaeoidea</taxon>
        <taxon>Planorbidae</taxon>
        <taxon>Biomphalaria</taxon>
    </lineage>
</organism>
<dbReference type="Proteomes" id="UP000076420">
    <property type="component" value="Unassembled WGS sequence"/>
</dbReference>
<gene>
    <name evidence="4" type="primary">106059242</name>
</gene>
<proteinExistence type="predicted"/>
<dbReference type="EnsemblMetazoa" id="BGLB038367-RA">
    <property type="protein sequence ID" value="BGLB038367-PA"/>
    <property type="gene ID" value="BGLB038367"/>
</dbReference>
<sequence length="255" mass="28400">MEISNKHCRSGRMYTPEVHSKSLASESKCSGQSQKLFNNDKMVQDSSTNFSFLQSHFHSTDSLASAPSSSRHATEFLRNFLIQSVSGVFLSLTNKQSSNCILLAVFLLTVSALVCPNEARSVGVCNGIPCANGGKLLVSNSVWGNCRCRCPSGFVGPYCQYQAARKRSIETTTSVNNLLSERAQILELIRQRLMRMSQRLREETIVDVSSTEDESEDDTSLTEPSELDNAIGVQRTTIGSYNRPRRSWFSSEYRK</sequence>
<feature type="region of interest" description="Disordered" evidence="2">
    <location>
        <begin position="205"/>
        <end position="229"/>
    </location>
</feature>
<evidence type="ECO:0000313" key="4">
    <source>
        <dbReference type="EnsemblMetazoa" id="BGLB038367-PA"/>
    </source>
</evidence>
<comment type="caution">
    <text evidence="1">Lacks conserved residue(s) required for the propagation of feature annotation.</text>
</comment>
<evidence type="ECO:0000259" key="3">
    <source>
        <dbReference type="PROSITE" id="PS50026"/>
    </source>
</evidence>
<dbReference type="InterPro" id="IPR000742">
    <property type="entry name" value="EGF"/>
</dbReference>
<dbReference type="KEGG" id="bgt:106059242"/>
<reference evidence="4" key="1">
    <citation type="submission" date="2020-05" db="UniProtKB">
        <authorList>
            <consortium name="EnsemblMetazoa"/>
        </authorList>
    </citation>
    <scope>IDENTIFICATION</scope>
    <source>
        <strain evidence="4">BB02</strain>
    </source>
</reference>
<evidence type="ECO:0000256" key="2">
    <source>
        <dbReference type="SAM" id="MobiDB-lite"/>
    </source>
</evidence>
<name>A0A2C9M4P7_BIOGL</name>
<dbReference type="PROSITE" id="PS01186">
    <property type="entry name" value="EGF_2"/>
    <property type="match status" value="1"/>
</dbReference>
<keyword evidence="1" id="KW-1015">Disulfide bond</keyword>
<dbReference type="SUPFAM" id="SSF57196">
    <property type="entry name" value="EGF/Laminin"/>
    <property type="match status" value="1"/>
</dbReference>
<feature type="disulfide bond" evidence="1">
    <location>
        <begin position="150"/>
        <end position="159"/>
    </location>
</feature>
<protein>
    <recommendedName>
        <fullName evidence="3">EGF-like domain-containing protein</fullName>
    </recommendedName>
</protein>
<evidence type="ECO:0000313" key="5">
    <source>
        <dbReference type="Proteomes" id="UP000076420"/>
    </source>
</evidence>
<feature type="domain" description="EGF-like" evidence="3">
    <location>
        <begin position="121"/>
        <end position="160"/>
    </location>
</feature>
<dbReference type="Gene3D" id="2.10.25.10">
    <property type="entry name" value="Laminin"/>
    <property type="match status" value="1"/>
</dbReference>
<dbReference type="PROSITE" id="PS00022">
    <property type="entry name" value="EGF_1"/>
    <property type="match status" value="1"/>
</dbReference>
<accession>A0A2C9M4P7</accession>
<dbReference type="AlphaFoldDB" id="A0A2C9M4P7"/>